<protein>
    <recommendedName>
        <fullName evidence="4">Leucine-rich repeat-containing protein 56</fullName>
    </recommendedName>
</protein>
<evidence type="ECO:0008006" key="4">
    <source>
        <dbReference type="Google" id="ProtNLM"/>
    </source>
</evidence>
<evidence type="ECO:0000256" key="1">
    <source>
        <dbReference type="SAM" id="MobiDB-lite"/>
    </source>
</evidence>
<dbReference type="AlphaFoldDB" id="A0A813KYC5"/>
<feature type="compositionally biased region" description="Acidic residues" evidence="1">
    <location>
        <begin position="575"/>
        <end position="584"/>
    </location>
</feature>
<dbReference type="InterPro" id="IPR040091">
    <property type="entry name" value="LRRC56"/>
</dbReference>
<proteinExistence type="predicted"/>
<feature type="region of interest" description="Disordered" evidence="1">
    <location>
        <begin position="567"/>
        <end position="616"/>
    </location>
</feature>
<organism evidence="2 3">
    <name type="scientific">Polarella glacialis</name>
    <name type="common">Dinoflagellate</name>
    <dbReference type="NCBI Taxonomy" id="89957"/>
    <lineage>
        <taxon>Eukaryota</taxon>
        <taxon>Sar</taxon>
        <taxon>Alveolata</taxon>
        <taxon>Dinophyceae</taxon>
        <taxon>Suessiales</taxon>
        <taxon>Suessiaceae</taxon>
        <taxon>Polarella</taxon>
    </lineage>
</organism>
<reference evidence="2" key="1">
    <citation type="submission" date="2021-02" db="EMBL/GenBank/DDBJ databases">
        <authorList>
            <person name="Dougan E. K."/>
            <person name="Rhodes N."/>
            <person name="Thang M."/>
            <person name="Chan C."/>
        </authorList>
    </citation>
    <scope>NUCLEOTIDE SEQUENCE</scope>
</reference>
<feature type="non-terminal residue" evidence="2">
    <location>
        <position position="1"/>
    </location>
</feature>
<comment type="caution">
    <text evidence="2">The sequence shown here is derived from an EMBL/GenBank/DDBJ whole genome shotgun (WGS) entry which is preliminary data.</text>
</comment>
<dbReference type="SUPFAM" id="SSF52058">
    <property type="entry name" value="L domain-like"/>
    <property type="match status" value="1"/>
</dbReference>
<dbReference type="EMBL" id="CAJNNW010032753">
    <property type="protein sequence ID" value="CAE8715278.1"/>
    <property type="molecule type" value="Genomic_DNA"/>
</dbReference>
<name>A0A813KYC5_POLGL</name>
<dbReference type="PANTHER" id="PTHR22708:SF0">
    <property type="entry name" value="LEUCINE-RICH REPEAT-CONTAINING PROTEIN 56"/>
    <property type="match status" value="1"/>
</dbReference>
<evidence type="ECO:0000313" key="2">
    <source>
        <dbReference type="EMBL" id="CAE8715278.1"/>
    </source>
</evidence>
<sequence length="616" mass="66447">MTLDQLYSADVGLIFILNEGKDNQGFAVGPNIRVSLNSKNWSNESGCAKGDAAVGVRLISTICDPEYRWGQVFWGLVSITNVADPCCIGVRVLLKDLGPKSMNTGLRPRKERTHWLWNLVTRGPSLEASSDILQDFADSILGIQDLEDIVAGPRPCILELIPVKEPGGSVVFVEQNHDATNGISVKAARAQSFNVRAAPSQAGHVLAARGPPLCVQLLMSGPTPDQSFNARAARQRPVADVRAAPSQTFNVWAALGVWMLISGLPPAKPPMPQQPPCPPAAAVRAVRGQASTVWLPPAGGMGQIFDRSDPNYSRPVARSPGVDVAKYNVPVLRCDIAQQAAEIEAQQEDGFSPQFLRHYCETEDLDLVTRLEIQVDSTIQSIEVLGQHLTNLRQLRLTDSSVLSLRDLGTGLRQLEVLWMSRCGLQDVGGASALLPSLREFYLPFNDVADLGPLNGLEFLEVLDVEGNAVSDPDEVEALSECCLLRELTLSGNPVSSGSCRNGRLSRQRVLEMLPSLEVLDDVPVNSAACHERTGSQGSEEECDELDLDHSFLGNLGDIGFGDGMMASEGRTFGDSDDEHEEDFYYSGEGGGASSSSARGPPPIRPLESQHPLLAE</sequence>
<dbReference type="InterPro" id="IPR032675">
    <property type="entry name" value="LRR_dom_sf"/>
</dbReference>
<gene>
    <name evidence="2" type="ORF">PGLA2088_LOCUS38444</name>
</gene>
<evidence type="ECO:0000313" key="3">
    <source>
        <dbReference type="Proteomes" id="UP000626109"/>
    </source>
</evidence>
<dbReference type="Gene3D" id="3.80.10.10">
    <property type="entry name" value="Ribonuclease Inhibitor"/>
    <property type="match status" value="1"/>
</dbReference>
<dbReference type="PANTHER" id="PTHR22708">
    <property type="entry name" value="LEUCINE-RICH REPEAT-CONTAINING PROTEIN 56"/>
    <property type="match status" value="1"/>
</dbReference>
<accession>A0A813KYC5</accession>
<dbReference type="Proteomes" id="UP000626109">
    <property type="component" value="Unassembled WGS sequence"/>
</dbReference>